<dbReference type="InterPro" id="IPR036397">
    <property type="entry name" value="RNaseH_sf"/>
</dbReference>
<dbReference type="CDD" id="cd06222">
    <property type="entry name" value="RNase_H_like"/>
    <property type="match status" value="1"/>
</dbReference>
<evidence type="ECO:0000313" key="2">
    <source>
        <dbReference type="EMBL" id="KAK5842724.1"/>
    </source>
</evidence>
<reference evidence="2 3" key="1">
    <citation type="submission" date="2023-03" db="EMBL/GenBank/DDBJ databases">
        <title>WGS of Gossypium arboreum.</title>
        <authorList>
            <person name="Yu D."/>
        </authorList>
    </citation>
    <scope>NUCLEOTIDE SEQUENCE [LARGE SCALE GENOMIC DNA]</scope>
    <source>
        <tissue evidence="2">Leaf</tissue>
    </source>
</reference>
<dbReference type="InterPro" id="IPR044730">
    <property type="entry name" value="RNase_H-like_dom_plant"/>
</dbReference>
<gene>
    <name evidence="2" type="ORF">PVK06_005111</name>
</gene>
<dbReference type="InterPro" id="IPR002156">
    <property type="entry name" value="RNaseH_domain"/>
</dbReference>
<dbReference type="Proteomes" id="UP001358586">
    <property type="component" value="Chromosome 2"/>
</dbReference>
<dbReference type="SUPFAM" id="SSF53098">
    <property type="entry name" value="Ribonuclease H-like"/>
    <property type="match status" value="1"/>
</dbReference>
<name>A0ABR0QTS7_GOSAR</name>
<comment type="caution">
    <text evidence="2">The sequence shown here is derived from an EMBL/GenBank/DDBJ whole genome shotgun (WGS) entry which is preliminary data.</text>
</comment>
<keyword evidence="3" id="KW-1185">Reference proteome</keyword>
<dbReference type="Pfam" id="PF13456">
    <property type="entry name" value="RVT_3"/>
    <property type="match status" value="1"/>
</dbReference>
<dbReference type="Gene3D" id="3.30.420.10">
    <property type="entry name" value="Ribonuclease H-like superfamily/Ribonuclease H"/>
    <property type="match status" value="1"/>
</dbReference>
<feature type="domain" description="RNase H type-1" evidence="1">
    <location>
        <begin position="39"/>
        <end position="160"/>
    </location>
</feature>
<evidence type="ECO:0000313" key="3">
    <source>
        <dbReference type="Proteomes" id="UP001358586"/>
    </source>
</evidence>
<protein>
    <recommendedName>
        <fullName evidence="1">RNase H type-1 domain-containing protein</fullName>
    </recommendedName>
</protein>
<dbReference type="EMBL" id="JARKNE010000002">
    <property type="protein sequence ID" value="KAK5842724.1"/>
    <property type="molecule type" value="Genomic_DNA"/>
</dbReference>
<dbReference type="InterPro" id="IPR052929">
    <property type="entry name" value="RNase_H-like_EbsB-rel"/>
</dbReference>
<sequence>MFVLGYVRELDSLPRECCLSETVALGIWKPPFEPWVQVNFDVGFYGHLHAASAGVVVIYLEGLLLGSVCFWSEYVLDVVVAEALACVHAIRFARDLGLRRVEFEGDSAVVISKLKSGVIDRSNISGYIWDARQLLLGFKHFKFQHIKRGGNRVAHLLAREGFLRNRDECWVEEGSLSIRVEVDQERKRGAVNC</sequence>
<dbReference type="PANTHER" id="PTHR47074:SF61">
    <property type="entry name" value="RNASE H TYPE-1 DOMAIN-CONTAINING PROTEIN"/>
    <property type="match status" value="1"/>
</dbReference>
<accession>A0ABR0QTS7</accession>
<proteinExistence type="predicted"/>
<evidence type="ECO:0000259" key="1">
    <source>
        <dbReference type="Pfam" id="PF13456"/>
    </source>
</evidence>
<dbReference type="PANTHER" id="PTHR47074">
    <property type="entry name" value="BNAC02G40300D PROTEIN"/>
    <property type="match status" value="1"/>
</dbReference>
<organism evidence="2 3">
    <name type="scientific">Gossypium arboreum</name>
    <name type="common">Tree cotton</name>
    <name type="synonym">Gossypium nanking</name>
    <dbReference type="NCBI Taxonomy" id="29729"/>
    <lineage>
        <taxon>Eukaryota</taxon>
        <taxon>Viridiplantae</taxon>
        <taxon>Streptophyta</taxon>
        <taxon>Embryophyta</taxon>
        <taxon>Tracheophyta</taxon>
        <taxon>Spermatophyta</taxon>
        <taxon>Magnoliopsida</taxon>
        <taxon>eudicotyledons</taxon>
        <taxon>Gunneridae</taxon>
        <taxon>Pentapetalae</taxon>
        <taxon>rosids</taxon>
        <taxon>malvids</taxon>
        <taxon>Malvales</taxon>
        <taxon>Malvaceae</taxon>
        <taxon>Malvoideae</taxon>
        <taxon>Gossypium</taxon>
    </lineage>
</organism>
<dbReference type="InterPro" id="IPR012337">
    <property type="entry name" value="RNaseH-like_sf"/>
</dbReference>